<proteinExistence type="predicted"/>
<reference evidence="3" key="1">
    <citation type="submission" date="2022-08" db="UniProtKB">
        <authorList>
            <consortium name="EnsemblMetazoa"/>
        </authorList>
    </citation>
    <scope>IDENTIFICATION</scope>
    <source>
        <strain evidence="3">EBRO</strain>
    </source>
</reference>
<keyword evidence="2" id="KW-0732">Signal</keyword>
<evidence type="ECO:0000256" key="1">
    <source>
        <dbReference type="SAM" id="MobiDB-lite"/>
    </source>
</evidence>
<dbReference type="EnsemblMetazoa" id="AATE004611-RA">
    <property type="protein sequence ID" value="AATE004611-PA.1"/>
    <property type="gene ID" value="AATE004611"/>
</dbReference>
<evidence type="ECO:0000256" key="2">
    <source>
        <dbReference type="SAM" id="SignalP"/>
    </source>
</evidence>
<name>A0A182ISF6_ANOAO</name>
<dbReference type="AlphaFoldDB" id="A0A182ISF6"/>
<dbReference type="VEuPathDB" id="VectorBase:AATE004611"/>
<protein>
    <submittedName>
        <fullName evidence="3">Uncharacterized protein</fullName>
    </submittedName>
</protein>
<feature type="signal peptide" evidence="2">
    <location>
        <begin position="1"/>
        <end position="21"/>
    </location>
</feature>
<feature type="chain" id="PRO_5043523050" evidence="2">
    <location>
        <begin position="22"/>
        <end position="233"/>
    </location>
</feature>
<feature type="compositionally biased region" description="Low complexity" evidence="1">
    <location>
        <begin position="138"/>
        <end position="159"/>
    </location>
</feature>
<feature type="compositionally biased region" description="Polar residues" evidence="1">
    <location>
        <begin position="118"/>
        <end position="137"/>
    </location>
</feature>
<evidence type="ECO:0000313" key="3">
    <source>
        <dbReference type="EnsemblMetazoa" id="AATE004611-PA.1"/>
    </source>
</evidence>
<accession>A0A182ISF6</accession>
<organism evidence="3">
    <name type="scientific">Anopheles atroparvus</name>
    <name type="common">European mosquito</name>
    <dbReference type="NCBI Taxonomy" id="41427"/>
    <lineage>
        <taxon>Eukaryota</taxon>
        <taxon>Metazoa</taxon>
        <taxon>Ecdysozoa</taxon>
        <taxon>Arthropoda</taxon>
        <taxon>Hexapoda</taxon>
        <taxon>Insecta</taxon>
        <taxon>Pterygota</taxon>
        <taxon>Neoptera</taxon>
        <taxon>Endopterygota</taxon>
        <taxon>Diptera</taxon>
        <taxon>Nematocera</taxon>
        <taxon>Culicoidea</taxon>
        <taxon>Culicidae</taxon>
        <taxon>Anophelinae</taxon>
        <taxon>Anopheles</taxon>
    </lineage>
</organism>
<feature type="region of interest" description="Disordered" evidence="1">
    <location>
        <begin position="104"/>
        <end position="221"/>
    </location>
</feature>
<sequence>MERSVTLAIVGSLALLAVATASPVVLFRSVRAARPQFPFFNPYVNIPNGNPLQAGIGVQTPVAGVDLSVPSGLTVTRGQQQAGPAQPVQSKPAYQNNVAPYGVPQGQGLGNRYDGSAYNVQPSQGQGLGNNFNGVSYNGQPAQGQGFGNNFNGASSNGQPAQGDGLGTRIDDPSDIGQSTPPSPEEFPCENYDPSLAPPSDGDEHNASENPCAGIGGGNKINPKQAALLSLVG</sequence>